<protein>
    <submittedName>
        <fullName evidence="2">Uncharacterized protein</fullName>
    </submittedName>
</protein>
<gene>
    <name evidence="2" type="ORF">PIIN_09754</name>
</gene>
<dbReference type="EMBL" id="CAFZ01000516">
    <property type="protein sequence ID" value="CCA75764.1"/>
    <property type="molecule type" value="Genomic_DNA"/>
</dbReference>
<name>G4TWS1_SERID</name>
<dbReference type="Proteomes" id="UP000007148">
    <property type="component" value="Unassembled WGS sequence"/>
</dbReference>
<keyword evidence="3" id="KW-1185">Reference proteome</keyword>
<feature type="compositionally biased region" description="Polar residues" evidence="1">
    <location>
        <begin position="122"/>
        <end position="142"/>
    </location>
</feature>
<accession>G4TWS1</accession>
<feature type="region of interest" description="Disordered" evidence="1">
    <location>
        <begin position="307"/>
        <end position="353"/>
    </location>
</feature>
<feature type="region of interest" description="Disordered" evidence="1">
    <location>
        <begin position="101"/>
        <end position="192"/>
    </location>
</feature>
<dbReference type="AlphaFoldDB" id="G4TWS1"/>
<feature type="region of interest" description="Disordered" evidence="1">
    <location>
        <begin position="1"/>
        <end position="85"/>
    </location>
</feature>
<proteinExistence type="predicted"/>
<evidence type="ECO:0000313" key="3">
    <source>
        <dbReference type="Proteomes" id="UP000007148"/>
    </source>
</evidence>
<dbReference type="InParanoid" id="G4TWS1"/>
<reference evidence="2 3" key="1">
    <citation type="journal article" date="2011" name="PLoS Pathog.">
        <title>Endophytic Life Strategies Decoded by Genome and Transcriptome Analyses of the Mutualistic Root Symbiont Piriformospora indica.</title>
        <authorList>
            <person name="Zuccaro A."/>
            <person name="Lahrmann U."/>
            <person name="Guldener U."/>
            <person name="Langen G."/>
            <person name="Pfiffi S."/>
            <person name="Biedenkopf D."/>
            <person name="Wong P."/>
            <person name="Samans B."/>
            <person name="Grimm C."/>
            <person name="Basiewicz M."/>
            <person name="Murat C."/>
            <person name="Martin F."/>
            <person name="Kogel K.H."/>
        </authorList>
    </citation>
    <scope>NUCLEOTIDE SEQUENCE [LARGE SCALE GENOMIC DNA]</scope>
    <source>
        <strain evidence="2 3">DSM 11827</strain>
    </source>
</reference>
<evidence type="ECO:0000256" key="1">
    <source>
        <dbReference type="SAM" id="MobiDB-lite"/>
    </source>
</evidence>
<comment type="caution">
    <text evidence="2">The sequence shown here is derived from an EMBL/GenBank/DDBJ whole genome shotgun (WGS) entry which is preliminary data.</text>
</comment>
<organism evidence="2 3">
    <name type="scientific">Serendipita indica (strain DSM 11827)</name>
    <name type="common">Root endophyte fungus</name>
    <name type="synonym">Piriformospora indica</name>
    <dbReference type="NCBI Taxonomy" id="1109443"/>
    <lineage>
        <taxon>Eukaryota</taxon>
        <taxon>Fungi</taxon>
        <taxon>Dikarya</taxon>
        <taxon>Basidiomycota</taxon>
        <taxon>Agaricomycotina</taxon>
        <taxon>Agaricomycetes</taxon>
        <taxon>Sebacinales</taxon>
        <taxon>Serendipitaceae</taxon>
        <taxon>Serendipita</taxon>
    </lineage>
</organism>
<feature type="compositionally biased region" description="Polar residues" evidence="1">
    <location>
        <begin position="150"/>
        <end position="159"/>
    </location>
</feature>
<dbReference type="OrthoDB" id="3326914at2759"/>
<feature type="compositionally biased region" description="Low complexity" evidence="1">
    <location>
        <begin position="30"/>
        <end position="41"/>
    </location>
</feature>
<dbReference type="HOGENOM" id="CLU_399605_0_0_1"/>
<evidence type="ECO:0000313" key="2">
    <source>
        <dbReference type="EMBL" id="CCA75764.1"/>
    </source>
</evidence>
<sequence length="689" mass="78806">MSQPSRPGRSRNRAANQPLGKVIEPVTEGAAVNSSVSSSARSNRKRSNPSPEPSLRNPKSPKPDIAGGISALGAANPRIPTDPYHQFMRNKRLPCFTHRIPIHKPQRASIDQNSKRKKRSAGGQSAIHSDTRSFESSNTSLGGTLPPPSIDSSTRTASTIHAGELSDIIIGNQTQTQDNPGHPTYEEPKDKKYLTPSLFTQDTLAFYGLWRFRYVVDAQPVEGTERHIYRSKYRYSPREQTIDLDELPELQYESGPVELDYRIIRYLDQEHHRFANQLLVLPKEWEVGPAQPQLRFFEIPDNFAQYMNPKPRKPQEAKPRYSYASDSTSSPPEPMWKSTAGDDSGTSQPSSDERDVLYRELLSKFDLSMAKTEKEKQQMANQFAFEVDTLNRPYSDWVAQNDLFAKLETMELEMRKGKDWIVERLEEIERKDKKIRCGNPAFNLGTQDRSLYPAHVIREFLSFLPPDVSGPDKISEGEIEKTVGGKLRGVFAGKGMMDRHNQPLPFPPLLRAFGTDPSPDIYNRADINTLDWGNEKLMPVFFAGECKPSHKYDEWDVPAQLASAFHGTLVILVLYYLDNRANTRDPLPPWLFLYGIGYTEKNVMVYSHHPAYRPDKDTAIPRWHFVSSELYTFPSAFRDGRRRCRLLSALYRIRSHSLFVLEQLQQWERAKKVLEPIAKSIELDKRQRR</sequence>
<dbReference type="eggNOG" id="ENOG502R1NI">
    <property type="taxonomic scope" value="Eukaryota"/>
</dbReference>